<accession>A0A1V5SJ53</accession>
<comment type="subcellular location">
    <subcellularLocation>
        <location evidence="1">Bacterial microcompartment</location>
    </subcellularLocation>
</comment>
<evidence type="ECO:0000256" key="2">
    <source>
        <dbReference type="ARBA" id="ARBA00024446"/>
    </source>
</evidence>
<evidence type="ECO:0000313" key="3">
    <source>
        <dbReference type="EMBL" id="OQA54586.1"/>
    </source>
</evidence>
<proteinExistence type="predicted"/>
<dbReference type="InterPro" id="IPR036677">
    <property type="entry name" value="EutN_CcmL_sf"/>
</dbReference>
<comment type="caution">
    <text evidence="3">The sequence shown here is derived from an EMBL/GenBank/DDBJ whole genome shotgun (WGS) entry which is preliminary data.</text>
</comment>
<organism evidence="3">
    <name type="scientific">Candidatus Atribacter allofermentans</name>
    <dbReference type="NCBI Taxonomy" id="1852833"/>
    <lineage>
        <taxon>Bacteria</taxon>
        <taxon>Pseudomonadati</taxon>
        <taxon>Atribacterota</taxon>
        <taxon>Atribacteria</taxon>
        <taxon>Atribacterales</taxon>
        <taxon>Atribacteraceae</taxon>
        <taxon>Atribacter</taxon>
    </lineage>
</organism>
<keyword evidence="2" id="KW-1283">Bacterial microcompartment</keyword>
<protein>
    <submittedName>
        <fullName evidence="3">Ethanolamine utilization protein EutN</fullName>
    </submittedName>
</protein>
<dbReference type="PANTHER" id="PTHR36539:SF1">
    <property type="entry name" value="BACTERIAL MICROCOMPARTMENT SHELL VERTEX PROTEIN EUTN"/>
    <property type="match status" value="1"/>
</dbReference>
<gene>
    <name evidence="3" type="primary">eutN</name>
    <name evidence="3" type="ORF">BWY41_01991</name>
</gene>
<dbReference type="CDD" id="cd01614">
    <property type="entry name" value="EutN_CcmL"/>
    <property type="match status" value="1"/>
</dbReference>
<dbReference type="SUPFAM" id="SSF159133">
    <property type="entry name" value="EutN/CcmL-like"/>
    <property type="match status" value="1"/>
</dbReference>
<sequence length="94" mass="10222">MILAKVIGQVVSTMKLDIFKGFKLLLVKPIDIEEKPKGKSFLVLDTVQAGVGDIVLVMDEGNSARTVLENTTAPIRSIIVGIVDEIQTTQRGEK</sequence>
<evidence type="ECO:0000256" key="1">
    <source>
        <dbReference type="ARBA" id="ARBA00024322"/>
    </source>
</evidence>
<dbReference type="PROSITE" id="PS51932">
    <property type="entry name" value="BMV"/>
    <property type="match status" value="1"/>
</dbReference>
<dbReference type="InterPro" id="IPR004992">
    <property type="entry name" value="EutN_CcmL"/>
</dbReference>
<dbReference type="GO" id="GO:0031469">
    <property type="term" value="C:bacterial microcompartment"/>
    <property type="evidence" value="ECO:0007669"/>
    <property type="project" value="UniProtKB-SubCell"/>
</dbReference>
<name>A0A1V5SJ53_9BACT</name>
<dbReference type="Pfam" id="PF03319">
    <property type="entry name" value="EutN_CcmL"/>
    <property type="match status" value="1"/>
</dbReference>
<reference evidence="3" key="1">
    <citation type="submission" date="2017-02" db="EMBL/GenBank/DDBJ databases">
        <title>Delving into the versatile metabolic prowess of the omnipresent phylum Bacteroidetes.</title>
        <authorList>
            <person name="Nobu M.K."/>
            <person name="Mei R."/>
            <person name="Narihiro T."/>
            <person name="Kuroda K."/>
            <person name="Liu W.-T."/>
        </authorList>
    </citation>
    <scope>NUCLEOTIDE SEQUENCE</scope>
    <source>
        <strain evidence="3">ADurb.Bin276</strain>
    </source>
</reference>
<dbReference type="PANTHER" id="PTHR36539">
    <property type="entry name" value="ETHANOLAMINE UTILIZATION PROTEIN EUTN"/>
    <property type="match status" value="1"/>
</dbReference>
<dbReference type="EMBL" id="MWBQ01000206">
    <property type="protein sequence ID" value="OQA54586.1"/>
    <property type="molecule type" value="Genomic_DNA"/>
</dbReference>
<dbReference type="AlphaFoldDB" id="A0A1V5SJ53"/>
<dbReference type="Gene3D" id="2.40.50.220">
    <property type="entry name" value="EutN/Ccml"/>
    <property type="match status" value="1"/>
</dbReference>
<dbReference type="Proteomes" id="UP000485569">
    <property type="component" value="Unassembled WGS sequence"/>
</dbReference>